<sequence length="62" mass="7235">MVVSRVYIQRNTRVNKEVYQAKGGKAPNFELNRVNLHQSMGKTKKTEGIKNRKNLRPIHMRA</sequence>
<evidence type="ECO:0000313" key="3">
    <source>
        <dbReference type="Proteomes" id="UP000015102"/>
    </source>
</evidence>
<dbReference type="EnsemblMetazoa" id="MESCA009295-RA">
    <property type="protein sequence ID" value="MESCA009295-PA"/>
    <property type="gene ID" value="MESCA009295"/>
</dbReference>
<reference evidence="2" key="2">
    <citation type="submission" date="2015-06" db="UniProtKB">
        <authorList>
            <consortium name="EnsemblMetazoa"/>
        </authorList>
    </citation>
    <scope>IDENTIFICATION</scope>
</reference>
<keyword evidence="3" id="KW-1185">Reference proteome</keyword>
<dbReference type="EMBL" id="CAQQ02158844">
    <property type="status" value="NOT_ANNOTATED_CDS"/>
    <property type="molecule type" value="Genomic_DNA"/>
</dbReference>
<name>T1GZJ2_MEGSC</name>
<proteinExistence type="predicted"/>
<feature type="compositionally biased region" description="Basic residues" evidence="1">
    <location>
        <begin position="51"/>
        <end position="62"/>
    </location>
</feature>
<accession>T1GZJ2</accession>
<feature type="region of interest" description="Disordered" evidence="1">
    <location>
        <begin position="38"/>
        <end position="62"/>
    </location>
</feature>
<reference evidence="3" key="1">
    <citation type="submission" date="2013-02" db="EMBL/GenBank/DDBJ databases">
        <authorList>
            <person name="Hughes D."/>
        </authorList>
    </citation>
    <scope>NUCLEOTIDE SEQUENCE</scope>
    <source>
        <strain>Durham</strain>
        <strain evidence="3">NC isolate 2 -- Noor lab</strain>
    </source>
</reference>
<dbReference type="EMBL" id="CAQQ02158845">
    <property type="status" value="NOT_ANNOTATED_CDS"/>
    <property type="molecule type" value="Genomic_DNA"/>
</dbReference>
<organism evidence="2 3">
    <name type="scientific">Megaselia scalaris</name>
    <name type="common">Humpbacked fly</name>
    <name type="synonym">Phora scalaris</name>
    <dbReference type="NCBI Taxonomy" id="36166"/>
    <lineage>
        <taxon>Eukaryota</taxon>
        <taxon>Metazoa</taxon>
        <taxon>Ecdysozoa</taxon>
        <taxon>Arthropoda</taxon>
        <taxon>Hexapoda</taxon>
        <taxon>Insecta</taxon>
        <taxon>Pterygota</taxon>
        <taxon>Neoptera</taxon>
        <taxon>Endopterygota</taxon>
        <taxon>Diptera</taxon>
        <taxon>Brachycera</taxon>
        <taxon>Muscomorpha</taxon>
        <taxon>Platypezoidea</taxon>
        <taxon>Phoridae</taxon>
        <taxon>Megaseliini</taxon>
        <taxon>Megaselia</taxon>
    </lineage>
</organism>
<evidence type="ECO:0000313" key="2">
    <source>
        <dbReference type="EnsemblMetazoa" id="MESCA009295-PA"/>
    </source>
</evidence>
<dbReference type="AlphaFoldDB" id="T1GZJ2"/>
<protein>
    <submittedName>
        <fullName evidence="2">Uncharacterized protein</fullName>
    </submittedName>
</protein>
<dbReference type="Proteomes" id="UP000015102">
    <property type="component" value="Unassembled WGS sequence"/>
</dbReference>
<dbReference type="EMBL" id="CAQQ02158843">
    <property type="status" value="NOT_ANNOTATED_CDS"/>
    <property type="molecule type" value="Genomic_DNA"/>
</dbReference>
<dbReference type="HOGENOM" id="CLU_2906674_0_0_1"/>
<evidence type="ECO:0000256" key="1">
    <source>
        <dbReference type="SAM" id="MobiDB-lite"/>
    </source>
</evidence>